<feature type="region of interest" description="Disordered" evidence="1">
    <location>
        <begin position="276"/>
        <end position="333"/>
    </location>
</feature>
<accession>A0ABP6M6Q0</accession>
<dbReference type="EMBL" id="BAAAUF010000097">
    <property type="protein sequence ID" value="GAA3077500.1"/>
    <property type="molecule type" value="Genomic_DNA"/>
</dbReference>
<evidence type="ECO:0000313" key="2">
    <source>
        <dbReference type="EMBL" id="GAA3077500.1"/>
    </source>
</evidence>
<protein>
    <recommendedName>
        <fullName evidence="4">MalT-like TPR region domain-containing protein</fullName>
    </recommendedName>
</protein>
<feature type="compositionally biased region" description="Low complexity" evidence="1">
    <location>
        <begin position="276"/>
        <end position="289"/>
    </location>
</feature>
<dbReference type="InterPro" id="IPR011990">
    <property type="entry name" value="TPR-like_helical_dom_sf"/>
</dbReference>
<evidence type="ECO:0000256" key="1">
    <source>
        <dbReference type="SAM" id="MobiDB-lite"/>
    </source>
</evidence>
<evidence type="ECO:0008006" key="4">
    <source>
        <dbReference type="Google" id="ProtNLM"/>
    </source>
</evidence>
<evidence type="ECO:0000313" key="3">
    <source>
        <dbReference type="Proteomes" id="UP001501532"/>
    </source>
</evidence>
<keyword evidence="3" id="KW-1185">Reference proteome</keyword>
<comment type="caution">
    <text evidence="2">The sequence shown here is derived from an EMBL/GenBank/DDBJ whole genome shotgun (WGS) entry which is preliminary data.</text>
</comment>
<dbReference type="Gene3D" id="1.25.40.10">
    <property type="entry name" value="Tetratricopeptide repeat domain"/>
    <property type="match status" value="1"/>
</dbReference>
<organism evidence="2 3">
    <name type="scientific">Streptomyces glomeratus</name>
    <dbReference type="NCBI Taxonomy" id="284452"/>
    <lineage>
        <taxon>Bacteria</taxon>
        <taxon>Bacillati</taxon>
        <taxon>Actinomycetota</taxon>
        <taxon>Actinomycetes</taxon>
        <taxon>Kitasatosporales</taxon>
        <taxon>Streptomycetaceae</taxon>
        <taxon>Streptomyces</taxon>
    </lineage>
</organism>
<sequence>MTTDAGLPAVRESLQLALLAEPAGGDLVDELAEAAVDHYALYYSCHPVSVLFQEVRAMRALLAGALSPGGGRTATQRQVGRLSALLGNAAFQLEDFAGARAHLGTAATYADRCGDAALATWAYGALSMVARSTGNLSAALTYAERGAAAAPGGLVRAQLHALALLPTLAQQGQDREATAALEEALRELEADPLGEAPGRFGFDAAELSLHRAEAYLALGRTDKARSQAESSAAACTTGTPGWAAATLVLAQAEASDQPSDAAQRGLDVLDRMRAQPPALHPHPAQAPGRTPRDPARRRRCRPSRPPPRSAPAGRRLRRRLRVRRPSSRLPLRL</sequence>
<dbReference type="Proteomes" id="UP001501532">
    <property type="component" value="Unassembled WGS sequence"/>
</dbReference>
<gene>
    <name evidence="2" type="ORF">GCM10010448_69580</name>
</gene>
<reference evidence="3" key="1">
    <citation type="journal article" date="2019" name="Int. J. Syst. Evol. Microbiol.">
        <title>The Global Catalogue of Microorganisms (GCM) 10K type strain sequencing project: providing services to taxonomists for standard genome sequencing and annotation.</title>
        <authorList>
            <consortium name="The Broad Institute Genomics Platform"/>
            <consortium name="The Broad Institute Genome Sequencing Center for Infectious Disease"/>
            <person name="Wu L."/>
            <person name="Ma J."/>
        </authorList>
    </citation>
    <scope>NUCLEOTIDE SEQUENCE [LARGE SCALE GENOMIC DNA]</scope>
    <source>
        <strain evidence="3">JCM 9091</strain>
    </source>
</reference>
<feature type="compositionally biased region" description="Basic residues" evidence="1">
    <location>
        <begin position="314"/>
        <end position="326"/>
    </location>
</feature>
<dbReference type="SUPFAM" id="SSF48452">
    <property type="entry name" value="TPR-like"/>
    <property type="match status" value="1"/>
</dbReference>
<name>A0ABP6M6Q0_9ACTN</name>
<proteinExistence type="predicted"/>